<evidence type="ECO:0000313" key="1">
    <source>
        <dbReference type="EMBL" id="AIK67954.1"/>
    </source>
</evidence>
<gene>
    <name evidence="1" type="ORF">CPTMiller_0018</name>
</gene>
<accession>A0A076YMF8</accession>
<organism evidence="1 2">
    <name type="scientific">Citrobacter phage Miller</name>
    <dbReference type="NCBI Taxonomy" id="1527524"/>
    <lineage>
        <taxon>Viruses</taxon>
        <taxon>Duplodnaviria</taxon>
        <taxon>Heunggongvirae</taxon>
        <taxon>Uroviricota</taxon>
        <taxon>Caudoviricetes</taxon>
        <taxon>Pantevenvirales</taxon>
        <taxon>Straboviridae</taxon>
        <taxon>Pseudotevenvirus</taxon>
        <taxon>Pseudotevenvirus miller</taxon>
    </lineage>
</organism>
<dbReference type="Proteomes" id="UP000201263">
    <property type="component" value="Segment"/>
</dbReference>
<dbReference type="RefSeq" id="YP_009097620.1">
    <property type="nucleotide sequence ID" value="NC_025414.1"/>
</dbReference>
<reference evidence="1 2" key="1">
    <citation type="submission" date="2014-07" db="EMBL/GenBank/DDBJ databases">
        <title>Complete Genome of Citrobacter freundii Myophage Miller.</title>
        <authorList>
            <person name="Hwang K."/>
            <person name="Luna A.J."/>
            <person name="Hernandez A.C."/>
            <person name="Everett G.F.K."/>
        </authorList>
    </citation>
    <scope>NUCLEOTIDE SEQUENCE [LARGE SCALE GENOMIC DNA]</scope>
</reference>
<dbReference type="EMBL" id="KM236237">
    <property type="protein sequence ID" value="AIK67954.1"/>
    <property type="molecule type" value="Genomic_DNA"/>
</dbReference>
<sequence length="68" mass="7770">MRIAVLGGTMISRTLVSCLIDSIRWVNTPCVDLCSRIPYEEPTPYKVKPYKAPRINRALHRQSVNRGK</sequence>
<name>A0A076YMF8_9CAUD</name>
<dbReference type="GeneID" id="22113490"/>
<dbReference type="KEGG" id="vg:22113490"/>
<proteinExistence type="predicted"/>
<evidence type="ECO:0000313" key="2">
    <source>
        <dbReference type="Proteomes" id="UP000201263"/>
    </source>
</evidence>
<protein>
    <submittedName>
        <fullName evidence="1">Uncharacterized protein</fullName>
    </submittedName>
</protein>
<keyword evidence="2" id="KW-1185">Reference proteome</keyword>